<evidence type="ECO:0000313" key="7">
    <source>
        <dbReference type="Proteomes" id="UP001518989"/>
    </source>
</evidence>
<keyword evidence="2" id="KW-0808">Transferase</keyword>
<dbReference type="InterPro" id="IPR040079">
    <property type="entry name" value="Glutathione_S-Trfase"/>
</dbReference>
<gene>
    <name evidence="6" type="ORF">IAI61_12465</name>
</gene>
<dbReference type="InterPro" id="IPR004046">
    <property type="entry name" value="GST_C"/>
</dbReference>
<evidence type="ECO:0000256" key="3">
    <source>
        <dbReference type="RuleBase" id="RU003494"/>
    </source>
</evidence>
<dbReference type="Pfam" id="PF00043">
    <property type="entry name" value="GST_C"/>
    <property type="match status" value="1"/>
</dbReference>
<dbReference type="EC" id="2.5.1.18" evidence="1"/>
<comment type="similarity">
    <text evidence="3">Belongs to the GST superfamily.</text>
</comment>
<dbReference type="SUPFAM" id="SSF47616">
    <property type="entry name" value="GST C-terminal domain-like"/>
    <property type="match status" value="1"/>
</dbReference>
<dbReference type="SUPFAM" id="SSF52833">
    <property type="entry name" value="Thioredoxin-like"/>
    <property type="match status" value="1"/>
</dbReference>
<keyword evidence="7" id="KW-1185">Reference proteome</keyword>
<evidence type="ECO:0000256" key="2">
    <source>
        <dbReference type="ARBA" id="ARBA00022679"/>
    </source>
</evidence>
<feature type="domain" description="GST C-terminal" evidence="5">
    <location>
        <begin position="89"/>
        <end position="208"/>
    </location>
</feature>
<organism evidence="6 7">
    <name type="scientific">Roseomonas haemaphysalidis</name>
    <dbReference type="NCBI Taxonomy" id="2768162"/>
    <lineage>
        <taxon>Bacteria</taxon>
        <taxon>Pseudomonadati</taxon>
        <taxon>Pseudomonadota</taxon>
        <taxon>Alphaproteobacteria</taxon>
        <taxon>Acetobacterales</taxon>
        <taxon>Roseomonadaceae</taxon>
        <taxon>Roseomonas</taxon>
    </lineage>
</organism>
<comment type="caution">
    <text evidence="6">The sequence shown here is derived from an EMBL/GenBank/DDBJ whole genome shotgun (WGS) entry which is preliminary data.</text>
</comment>
<dbReference type="Proteomes" id="UP001518989">
    <property type="component" value="Unassembled WGS sequence"/>
</dbReference>
<dbReference type="Pfam" id="PF02798">
    <property type="entry name" value="GST_N"/>
    <property type="match status" value="1"/>
</dbReference>
<dbReference type="InterPro" id="IPR004045">
    <property type="entry name" value="Glutathione_S-Trfase_N"/>
</dbReference>
<dbReference type="EMBL" id="JACTNG010000006">
    <property type="protein sequence ID" value="MBO1079845.1"/>
    <property type="molecule type" value="Genomic_DNA"/>
</dbReference>
<name>A0ABS3KQW8_9PROT</name>
<sequence length="208" mass="22833">MPAITLWGFNGSTYVRTVRMLLAEKGVTDYTQVPVDVLKGEPKQPEHLRRHPFGKVPVVEVDGFHLIETSAIAPYLDAILPGTSLVPAEPRARARMDMATAIIDSYGYGPLVGVAAYHLFPDFIGGQDHAAHHAALDQGRKVLAELMRLRGADAYLAGPELTLADLYLAPIFAYVAMTPHRDDFLALPGVSDWWERLSTRPSFTATQP</sequence>
<dbReference type="PANTHER" id="PTHR43900:SF3">
    <property type="entry name" value="GLUTATHIONE S-TRANSFERASE RHO"/>
    <property type="match status" value="1"/>
</dbReference>
<dbReference type="PROSITE" id="PS50405">
    <property type="entry name" value="GST_CTER"/>
    <property type="match status" value="1"/>
</dbReference>
<dbReference type="Gene3D" id="1.20.1050.10">
    <property type="match status" value="1"/>
</dbReference>
<accession>A0ABS3KQW8</accession>
<evidence type="ECO:0000259" key="4">
    <source>
        <dbReference type="PROSITE" id="PS50404"/>
    </source>
</evidence>
<dbReference type="InterPro" id="IPR036282">
    <property type="entry name" value="Glutathione-S-Trfase_C_sf"/>
</dbReference>
<dbReference type="InterPro" id="IPR036249">
    <property type="entry name" value="Thioredoxin-like_sf"/>
</dbReference>
<evidence type="ECO:0000313" key="6">
    <source>
        <dbReference type="EMBL" id="MBO1079845.1"/>
    </source>
</evidence>
<evidence type="ECO:0000256" key="1">
    <source>
        <dbReference type="ARBA" id="ARBA00012452"/>
    </source>
</evidence>
<dbReference type="SFLD" id="SFLDS00019">
    <property type="entry name" value="Glutathione_Transferase_(cytos"/>
    <property type="match status" value="1"/>
</dbReference>
<reference evidence="6 7" key="1">
    <citation type="submission" date="2020-09" db="EMBL/GenBank/DDBJ databases">
        <title>Roseomonas.</title>
        <authorList>
            <person name="Zhu W."/>
        </authorList>
    </citation>
    <scope>NUCLEOTIDE SEQUENCE [LARGE SCALE GENOMIC DNA]</scope>
    <source>
        <strain evidence="6 7">573</strain>
    </source>
</reference>
<dbReference type="PANTHER" id="PTHR43900">
    <property type="entry name" value="GLUTATHIONE S-TRANSFERASE RHO"/>
    <property type="match status" value="1"/>
</dbReference>
<dbReference type="RefSeq" id="WP_207417604.1">
    <property type="nucleotide sequence ID" value="NZ_CP061177.1"/>
</dbReference>
<feature type="domain" description="GST N-terminal" evidence="4">
    <location>
        <begin position="2"/>
        <end position="84"/>
    </location>
</feature>
<dbReference type="Gene3D" id="3.40.30.10">
    <property type="entry name" value="Glutaredoxin"/>
    <property type="match status" value="1"/>
</dbReference>
<evidence type="ECO:0000259" key="5">
    <source>
        <dbReference type="PROSITE" id="PS50405"/>
    </source>
</evidence>
<dbReference type="SFLD" id="SFLDG00358">
    <property type="entry name" value="Main_(cytGST)"/>
    <property type="match status" value="1"/>
</dbReference>
<protein>
    <recommendedName>
        <fullName evidence="1">glutathione transferase</fullName>
        <ecNumber evidence="1">2.5.1.18</ecNumber>
    </recommendedName>
</protein>
<dbReference type="PROSITE" id="PS50404">
    <property type="entry name" value="GST_NTER"/>
    <property type="match status" value="1"/>
</dbReference>
<proteinExistence type="inferred from homology"/>
<dbReference type="InterPro" id="IPR010987">
    <property type="entry name" value="Glutathione-S-Trfase_C-like"/>
</dbReference>